<keyword evidence="3" id="KW-0723">Serine/threonine-protein kinase</keyword>
<evidence type="ECO:0000256" key="9">
    <source>
        <dbReference type="ARBA" id="ARBA00047657"/>
    </source>
</evidence>
<dbReference type="Proteomes" id="UP000289952">
    <property type="component" value="Chromosome"/>
</dbReference>
<dbReference type="Pfam" id="PF02603">
    <property type="entry name" value="Hpr_kinase_N"/>
    <property type="match status" value="1"/>
</dbReference>
<evidence type="ECO:0000256" key="4">
    <source>
        <dbReference type="ARBA" id="ARBA00022679"/>
    </source>
</evidence>
<dbReference type="SUPFAM" id="SSF75138">
    <property type="entry name" value="HprK N-terminal domain-like"/>
    <property type="match status" value="1"/>
</dbReference>
<comment type="similarity">
    <text evidence="2">Belongs to the HPrK/P family.</text>
</comment>
<feature type="domain" description="HPr kinase/phosphorylase C-terminal" evidence="11">
    <location>
        <begin position="139"/>
        <end position="305"/>
    </location>
</feature>
<proteinExistence type="inferred from homology"/>
<dbReference type="CDD" id="cd01918">
    <property type="entry name" value="HprK_C"/>
    <property type="match status" value="1"/>
</dbReference>
<evidence type="ECO:0000256" key="7">
    <source>
        <dbReference type="ARBA" id="ARBA00022840"/>
    </source>
</evidence>
<keyword evidence="13" id="KW-1185">Reference proteome</keyword>
<dbReference type="Gene3D" id="3.40.1390.20">
    <property type="entry name" value="HprK N-terminal domain-like"/>
    <property type="match status" value="1"/>
</dbReference>
<sequence length="311" mass="34541">MNKKKKVSVAELIKFFGWNLLNSSDSQVNYNYIYQPAIKRVGLELAEFLAYDRIKNNVISWGTSESLWFQKIGKSAAIRAIEHVFKLQPPLVILSRGVAKPALNWIIACADKYGVPLCQAKMSSSLLTTNVGSYLNNHFLDETQVHACLVLIGGTGVLIVGQSGVGKSEAVLELIQRGHVFISDDSVLIGDGGNIFVGRSPMITEHMLEVRGIGMINVKHIYGVKSVAKSSVIDLVVELVKTDKQYEFDRLGLDFLKYPIFGRYIHKIQIPIKEGGSVASLIETAVGFYLSKRDGLNVIKEIEKRRLTENE</sequence>
<comment type="catalytic activity">
    <reaction evidence="9">
        <text>[HPr protein]-O-phospho-L-serine + phosphate + H(+) = [HPr protein]-L-serine + diphosphate</text>
        <dbReference type="Rhea" id="RHEA:46604"/>
        <dbReference type="Rhea" id="RHEA-COMP:11602"/>
        <dbReference type="Rhea" id="RHEA-COMP:11603"/>
        <dbReference type="ChEBI" id="CHEBI:15378"/>
        <dbReference type="ChEBI" id="CHEBI:29999"/>
        <dbReference type="ChEBI" id="CHEBI:33019"/>
        <dbReference type="ChEBI" id="CHEBI:43474"/>
        <dbReference type="ChEBI" id="CHEBI:83421"/>
    </reaction>
</comment>
<evidence type="ECO:0000259" key="10">
    <source>
        <dbReference type="Pfam" id="PF02603"/>
    </source>
</evidence>
<keyword evidence="5" id="KW-0547">Nucleotide-binding</keyword>
<dbReference type="AlphaFoldDB" id="A0A449AE73"/>
<accession>A0A449AE73</accession>
<dbReference type="EC" id="2.7.11.-" evidence="12"/>
<keyword evidence="7" id="KW-0067">ATP-binding</keyword>
<dbReference type="InterPro" id="IPR011104">
    <property type="entry name" value="Hpr_kin/Pase_C"/>
</dbReference>
<dbReference type="EMBL" id="LR214972">
    <property type="protein sequence ID" value="VEU63284.1"/>
    <property type="molecule type" value="Genomic_DNA"/>
</dbReference>
<organism evidence="12 13">
    <name type="scientific">Mycoplasmopsis bovirhinis</name>
    <dbReference type="NCBI Taxonomy" id="29553"/>
    <lineage>
        <taxon>Bacteria</taxon>
        <taxon>Bacillati</taxon>
        <taxon>Mycoplasmatota</taxon>
        <taxon>Mycoplasmoidales</taxon>
        <taxon>Metamycoplasmataceae</taxon>
        <taxon>Mycoplasmopsis</taxon>
    </lineage>
</organism>
<dbReference type="Pfam" id="PF07475">
    <property type="entry name" value="Hpr_kinase_C"/>
    <property type="match status" value="1"/>
</dbReference>
<reference evidence="12 13" key="1">
    <citation type="submission" date="2019-01" db="EMBL/GenBank/DDBJ databases">
        <authorList>
            <consortium name="Pathogen Informatics"/>
        </authorList>
    </citation>
    <scope>NUCLEOTIDE SEQUENCE [LARGE SCALE GENOMIC DNA]</scope>
    <source>
        <strain evidence="12 13">NCTC10118</strain>
    </source>
</reference>
<dbReference type="GO" id="GO:0004674">
    <property type="term" value="F:protein serine/threonine kinase activity"/>
    <property type="evidence" value="ECO:0007669"/>
    <property type="project" value="UniProtKB-KW"/>
</dbReference>
<keyword evidence="6 12" id="KW-0418">Kinase</keyword>
<evidence type="ECO:0000256" key="5">
    <source>
        <dbReference type="ARBA" id="ARBA00022741"/>
    </source>
</evidence>
<dbReference type="InterPro" id="IPR003755">
    <property type="entry name" value="HPr(Ser)_kin/Pase"/>
</dbReference>
<dbReference type="Gene3D" id="3.40.50.300">
    <property type="entry name" value="P-loop containing nucleotide triphosphate hydrolases"/>
    <property type="match status" value="1"/>
</dbReference>
<evidence type="ECO:0000259" key="11">
    <source>
        <dbReference type="Pfam" id="PF07475"/>
    </source>
</evidence>
<dbReference type="GO" id="GO:0006109">
    <property type="term" value="P:regulation of carbohydrate metabolic process"/>
    <property type="evidence" value="ECO:0007669"/>
    <property type="project" value="InterPro"/>
</dbReference>
<keyword evidence="8" id="KW-0511">Multifunctional enzyme</keyword>
<dbReference type="NCBIfam" id="TIGR00679">
    <property type="entry name" value="hpr-ser"/>
    <property type="match status" value="1"/>
</dbReference>
<dbReference type="OrthoDB" id="9778803at2"/>
<evidence type="ECO:0000256" key="6">
    <source>
        <dbReference type="ARBA" id="ARBA00022777"/>
    </source>
</evidence>
<dbReference type="PANTHER" id="PTHR30305">
    <property type="entry name" value="PROTEIN YJDM-RELATED"/>
    <property type="match status" value="1"/>
</dbReference>
<keyword evidence="4 12" id="KW-0808">Transferase</keyword>
<dbReference type="InterPro" id="IPR027417">
    <property type="entry name" value="P-loop_NTPase"/>
</dbReference>
<evidence type="ECO:0000256" key="2">
    <source>
        <dbReference type="ARBA" id="ARBA00006883"/>
    </source>
</evidence>
<name>A0A449AE73_9BACT</name>
<dbReference type="SUPFAM" id="SSF53795">
    <property type="entry name" value="PEP carboxykinase-like"/>
    <property type="match status" value="1"/>
</dbReference>
<evidence type="ECO:0000256" key="1">
    <source>
        <dbReference type="ARBA" id="ARBA00001120"/>
    </source>
</evidence>
<dbReference type="GO" id="GO:0000155">
    <property type="term" value="F:phosphorelay sensor kinase activity"/>
    <property type="evidence" value="ECO:0007669"/>
    <property type="project" value="InterPro"/>
</dbReference>
<evidence type="ECO:0000313" key="13">
    <source>
        <dbReference type="Proteomes" id="UP000289952"/>
    </source>
</evidence>
<comment type="catalytic activity">
    <reaction evidence="1">
        <text>[HPr protein]-L-serine + ATP = [HPr protein]-O-phospho-L-serine + ADP + H(+)</text>
        <dbReference type="Rhea" id="RHEA:46600"/>
        <dbReference type="Rhea" id="RHEA-COMP:11602"/>
        <dbReference type="Rhea" id="RHEA-COMP:11603"/>
        <dbReference type="ChEBI" id="CHEBI:15378"/>
        <dbReference type="ChEBI" id="CHEBI:29999"/>
        <dbReference type="ChEBI" id="CHEBI:30616"/>
        <dbReference type="ChEBI" id="CHEBI:83421"/>
        <dbReference type="ChEBI" id="CHEBI:456216"/>
    </reaction>
</comment>
<evidence type="ECO:0000256" key="3">
    <source>
        <dbReference type="ARBA" id="ARBA00022527"/>
    </source>
</evidence>
<protein>
    <submittedName>
        <fullName evidence="12">HPr kinase/phosphorylase</fullName>
        <ecNumber evidence="12">2.7.11.-</ecNumber>
    </submittedName>
</protein>
<dbReference type="InterPro" id="IPR028979">
    <property type="entry name" value="Ser_kin/Pase_Hpr-like_N_sf"/>
</dbReference>
<dbReference type="InterPro" id="IPR011126">
    <property type="entry name" value="Hpr_kin/Pase_Hpr_N"/>
</dbReference>
<dbReference type="RefSeq" id="WP_129621484.1">
    <property type="nucleotide sequence ID" value="NZ_LR214972.1"/>
</dbReference>
<gene>
    <name evidence="12" type="primary">hprK</name>
    <name evidence="12" type="ORF">NCTC10118_00388</name>
</gene>
<evidence type="ECO:0000256" key="8">
    <source>
        <dbReference type="ARBA" id="ARBA00023268"/>
    </source>
</evidence>
<dbReference type="GO" id="GO:0005524">
    <property type="term" value="F:ATP binding"/>
    <property type="evidence" value="ECO:0007669"/>
    <property type="project" value="UniProtKB-KW"/>
</dbReference>
<evidence type="ECO:0000313" key="12">
    <source>
        <dbReference type="EMBL" id="VEU63284.1"/>
    </source>
</evidence>
<dbReference type="PANTHER" id="PTHR30305:SF1">
    <property type="entry name" value="HPR KINASE_PHOSPHORYLASE"/>
    <property type="match status" value="1"/>
</dbReference>
<feature type="domain" description="HPr(Ser) kinase/phosphorylase N-terminal" evidence="10">
    <location>
        <begin position="7"/>
        <end position="135"/>
    </location>
</feature>